<gene>
    <name evidence="2" type="ORF">PAXRUDRAFT_172149</name>
</gene>
<dbReference type="HOGENOM" id="CLU_006344_10_0_1"/>
<proteinExistence type="predicted"/>
<feature type="domain" description="DUF6830" evidence="1">
    <location>
        <begin position="35"/>
        <end position="139"/>
    </location>
</feature>
<dbReference type="AlphaFoldDB" id="A0A0D0BWE8"/>
<organism evidence="2 3">
    <name type="scientific">Paxillus rubicundulus Ve08.2h10</name>
    <dbReference type="NCBI Taxonomy" id="930991"/>
    <lineage>
        <taxon>Eukaryota</taxon>
        <taxon>Fungi</taxon>
        <taxon>Dikarya</taxon>
        <taxon>Basidiomycota</taxon>
        <taxon>Agaricomycotina</taxon>
        <taxon>Agaricomycetes</taxon>
        <taxon>Agaricomycetidae</taxon>
        <taxon>Boletales</taxon>
        <taxon>Paxilineae</taxon>
        <taxon>Paxillaceae</taxon>
        <taxon>Paxillus</taxon>
    </lineage>
</organism>
<accession>A0A0D0BWE8</accession>
<dbReference type="InParanoid" id="A0A0D0BWE8"/>
<evidence type="ECO:0000313" key="2">
    <source>
        <dbReference type="EMBL" id="KIK75647.1"/>
    </source>
</evidence>
<keyword evidence="3" id="KW-1185">Reference proteome</keyword>
<dbReference type="Proteomes" id="UP000054538">
    <property type="component" value="Unassembled WGS sequence"/>
</dbReference>
<dbReference type="InterPro" id="IPR049233">
    <property type="entry name" value="DUF6830"/>
</dbReference>
<name>A0A0D0BWE8_9AGAM</name>
<dbReference type="Pfam" id="PF20722">
    <property type="entry name" value="DUF6830"/>
    <property type="match status" value="1"/>
</dbReference>
<evidence type="ECO:0000313" key="3">
    <source>
        <dbReference type="Proteomes" id="UP000054538"/>
    </source>
</evidence>
<sequence>MLSCVRRVLSKMEAETRFTAPCPICNHFLKGIISNNSHTALHVTMKPNLSSMTIDTIQQQYHLLDFTNTFYNYLCQHTNKADLNKAFQMPLKTWLKFHMQLLSVHNGRTVMPSQVVQAYPPCEKIPCGNCDTVLLNTVEQPLQLNGVSSSVSDIMLHSHFCLLVASVAQVQVVFQPKICAPAILPPWLSVPLLYVKVFQLVHHDSDMGMWIIDQQFFPATDGQTVVRLGRVILLTNVSHPVELIPIYGTSVSHTVTASAGWARLQGSTGPSLGPEPRLLDFAKVL</sequence>
<dbReference type="EMBL" id="KN827958">
    <property type="protein sequence ID" value="KIK75647.1"/>
    <property type="molecule type" value="Genomic_DNA"/>
</dbReference>
<dbReference type="OrthoDB" id="2688098at2759"/>
<reference evidence="3" key="2">
    <citation type="submission" date="2015-01" db="EMBL/GenBank/DDBJ databases">
        <title>Evolutionary Origins and Diversification of the Mycorrhizal Mutualists.</title>
        <authorList>
            <consortium name="DOE Joint Genome Institute"/>
            <consortium name="Mycorrhizal Genomics Consortium"/>
            <person name="Kohler A."/>
            <person name="Kuo A."/>
            <person name="Nagy L.G."/>
            <person name="Floudas D."/>
            <person name="Copeland A."/>
            <person name="Barry K.W."/>
            <person name="Cichocki N."/>
            <person name="Veneault-Fourrey C."/>
            <person name="LaButti K."/>
            <person name="Lindquist E.A."/>
            <person name="Lipzen A."/>
            <person name="Lundell T."/>
            <person name="Morin E."/>
            <person name="Murat C."/>
            <person name="Riley R."/>
            <person name="Ohm R."/>
            <person name="Sun H."/>
            <person name="Tunlid A."/>
            <person name="Henrissat B."/>
            <person name="Grigoriev I.V."/>
            <person name="Hibbett D.S."/>
            <person name="Martin F."/>
        </authorList>
    </citation>
    <scope>NUCLEOTIDE SEQUENCE [LARGE SCALE GENOMIC DNA]</scope>
    <source>
        <strain evidence="3">Ve08.2h10</strain>
    </source>
</reference>
<reference evidence="2 3" key="1">
    <citation type="submission" date="2014-04" db="EMBL/GenBank/DDBJ databases">
        <authorList>
            <consortium name="DOE Joint Genome Institute"/>
            <person name="Kuo A."/>
            <person name="Kohler A."/>
            <person name="Jargeat P."/>
            <person name="Nagy L.G."/>
            <person name="Floudas D."/>
            <person name="Copeland A."/>
            <person name="Barry K.W."/>
            <person name="Cichocki N."/>
            <person name="Veneault-Fourrey C."/>
            <person name="LaButti K."/>
            <person name="Lindquist E.A."/>
            <person name="Lipzen A."/>
            <person name="Lundell T."/>
            <person name="Morin E."/>
            <person name="Murat C."/>
            <person name="Sun H."/>
            <person name="Tunlid A."/>
            <person name="Henrissat B."/>
            <person name="Grigoriev I.V."/>
            <person name="Hibbett D.S."/>
            <person name="Martin F."/>
            <person name="Nordberg H.P."/>
            <person name="Cantor M.N."/>
            <person name="Hua S.X."/>
        </authorList>
    </citation>
    <scope>NUCLEOTIDE SEQUENCE [LARGE SCALE GENOMIC DNA]</scope>
    <source>
        <strain evidence="2 3">Ve08.2h10</strain>
    </source>
</reference>
<evidence type="ECO:0000259" key="1">
    <source>
        <dbReference type="Pfam" id="PF20722"/>
    </source>
</evidence>
<protein>
    <recommendedName>
        <fullName evidence="1">DUF6830 domain-containing protein</fullName>
    </recommendedName>
</protein>